<dbReference type="Proteomes" id="UP001054252">
    <property type="component" value="Unassembled WGS sequence"/>
</dbReference>
<dbReference type="Pfam" id="PF12796">
    <property type="entry name" value="Ank_2"/>
    <property type="match status" value="1"/>
</dbReference>
<dbReference type="PROSITE" id="PS50297">
    <property type="entry name" value="ANK_REP_REGION"/>
    <property type="match status" value="3"/>
</dbReference>
<dbReference type="AlphaFoldDB" id="A0AAV5MQJ9"/>
<feature type="repeat" description="ANK" evidence="1">
    <location>
        <begin position="104"/>
        <end position="125"/>
    </location>
</feature>
<evidence type="ECO:0000256" key="1">
    <source>
        <dbReference type="PROSITE-ProRule" id="PRU00023"/>
    </source>
</evidence>
<evidence type="ECO:0000256" key="2">
    <source>
        <dbReference type="SAM" id="Phobius"/>
    </source>
</evidence>
<feature type="transmembrane region" description="Helical" evidence="2">
    <location>
        <begin position="394"/>
        <end position="411"/>
    </location>
</feature>
<evidence type="ECO:0000313" key="4">
    <source>
        <dbReference type="EMBL" id="GKV52100.1"/>
    </source>
</evidence>
<name>A0AAV5MQJ9_9ROSI</name>
<dbReference type="Gene3D" id="1.25.40.20">
    <property type="entry name" value="Ankyrin repeat-containing domain"/>
    <property type="match status" value="1"/>
</dbReference>
<keyword evidence="2" id="KW-0812">Transmembrane</keyword>
<evidence type="ECO:0000259" key="3">
    <source>
        <dbReference type="Pfam" id="PF13962"/>
    </source>
</evidence>
<comment type="caution">
    <text evidence="4">The sequence shown here is derived from an EMBL/GenBank/DDBJ whole genome shotgun (WGS) entry which is preliminary data.</text>
</comment>
<feature type="domain" description="PGG" evidence="3">
    <location>
        <begin position="285"/>
        <end position="364"/>
    </location>
</feature>
<dbReference type="SMART" id="SM00248">
    <property type="entry name" value="ANK"/>
    <property type="match status" value="5"/>
</dbReference>
<dbReference type="InterPro" id="IPR036770">
    <property type="entry name" value="Ankyrin_rpt-contain_sf"/>
</dbReference>
<dbReference type="InterPro" id="IPR026961">
    <property type="entry name" value="PGG_dom"/>
</dbReference>
<keyword evidence="1" id="KW-0040">ANK repeat</keyword>
<dbReference type="Pfam" id="PF13962">
    <property type="entry name" value="PGG"/>
    <property type="match status" value="1"/>
</dbReference>
<dbReference type="EMBL" id="BPVZ01000607">
    <property type="protein sequence ID" value="GKV52100.1"/>
    <property type="molecule type" value="Genomic_DNA"/>
</dbReference>
<organism evidence="4 5">
    <name type="scientific">Rubroshorea leprosula</name>
    <dbReference type="NCBI Taxonomy" id="152421"/>
    <lineage>
        <taxon>Eukaryota</taxon>
        <taxon>Viridiplantae</taxon>
        <taxon>Streptophyta</taxon>
        <taxon>Embryophyta</taxon>
        <taxon>Tracheophyta</taxon>
        <taxon>Spermatophyta</taxon>
        <taxon>Magnoliopsida</taxon>
        <taxon>eudicotyledons</taxon>
        <taxon>Gunneridae</taxon>
        <taxon>Pentapetalae</taxon>
        <taxon>rosids</taxon>
        <taxon>malvids</taxon>
        <taxon>Malvales</taxon>
        <taxon>Dipterocarpaceae</taxon>
        <taxon>Rubroshorea</taxon>
    </lineage>
</organism>
<gene>
    <name evidence="4" type="ORF">SLEP1_g58697</name>
</gene>
<accession>A0AAV5MQJ9</accession>
<keyword evidence="2" id="KW-1133">Transmembrane helix</keyword>
<feature type="transmembrane region" description="Helical" evidence="2">
    <location>
        <begin position="339"/>
        <end position="361"/>
    </location>
</feature>
<evidence type="ECO:0000313" key="5">
    <source>
        <dbReference type="Proteomes" id="UP001054252"/>
    </source>
</evidence>
<reference evidence="4 5" key="1">
    <citation type="journal article" date="2021" name="Commun. Biol.">
        <title>The genome of Shorea leprosula (Dipterocarpaceae) highlights the ecological relevance of drought in aseasonal tropical rainforests.</title>
        <authorList>
            <person name="Ng K.K.S."/>
            <person name="Kobayashi M.J."/>
            <person name="Fawcett J.A."/>
            <person name="Hatakeyama M."/>
            <person name="Paape T."/>
            <person name="Ng C.H."/>
            <person name="Ang C.C."/>
            <person name="Tnah L.H."/>
            <person name="Lee C.T."/>
            <person name="Nishiyama T."/>
            <person name="Sese J."/>
            <person name="O'Brien M.J."/>
            <person name="Copetti D."/>
            <person name="Mohd Noor M.I."/>
            <person name="Ong R.C."/>
            <person name="Putra M."/>
            <person name="Sireger I.Z."/>
            <person name="Indrioko S."/>
            <person name="Kosugi Y."/>
            <person name="Izuno A."/>
            <person name="Isagi Y."/>
            <person name="Lee S.L."/>
            <person name="Shimizu K.K."/>
        </authorList>
    </citation>
    <scope>NUCLEOTIDE SEQUENCE [LARGE SCALE GENOMIC DNA]</scope>
    <source>
        <strain evidence="4">214</strain>
    </source>
</reference>
<feature type="repeat" description="ANK" evidence="1">
    <location>
        <begin position="184"/>
        <end position="206"/>
    </location>
</feature>
<dbReference type="PANTHER" id="PTHR24128">
    <property type="entry name" value="HOMEOBOX PROTEIN WARIAI"/>
    <property type="match status" value="1"/>
</dbReference>
<dbReference type="SUPFAM" id="SSF48403">
    <property type="entry name" value="Ankyrin repeat"/>
    <property type="match status" value="1"/>
</dbReference>
<keyword evidence="2" id="KW-0472">Membrane</keyword>
<dbReference type="PANTHER" id="PTHR24128:SF24">
    <property type="entry name" value="ANKYRIN REPEAT PROTEIN"/>
    <property type="match status" value="1"/>
</dbReference>
<dbReference type="PROSITE" id="PS50088">
    <property type="entry name" value="ANK_REPEAT"/>
    <property type="match status" value="3"/>
</dbReference>
<protein>
    <recommendedName>
        <fullName evidence="3">PGG domain-containing protein</fullName>
    </recommendedName>
</protein>
<feature type="transmembrane region" description="Helical" evidence="2">
    <location>
        <begin position="423"/>
        <end position="446"/>
    </location>
</feature>
<sequence>MDERMREVSEAGNVNDLYELIQQNPYVLKRIDEFPFVDTPLHRAASGGHIDFAMEIVNLKPSFLRKLNPSGFSPMHLALQNDKILVASELLKVDKDLVRVKGKGGLTPLHLAVEKGNLDLVAEFLDACPECITDVTIQGQTALHIAAIFNNFDALELLIRWLQKTTHKDGDIWEEEVLNKKDRTGNTVLHLAASINHCRMVKLLVKCKTVMKNKINMNGQTPLEMLEGQDDTRETESALRQPGRCFKANTKFACRSLADSLRKESSCAEKLQKFLARQNNKISNGMRDAMLVVAALILTASFQACLSPPGGLGQGDGNMNSTMSPNSRVGLSTMLPTNFGFTFAMNTATFLTSTCMVFFLLPDEAITPLTVPLLLLILCYVNSVLLVSPFEFDSIALLIGAVGSYIFVSWPKILDLCYRRRPTFWLGTIKNVLLIILLLCVTVLPVGKIVCSIKGC</sequence>
<feature type="transmembrane region" description="Helical" evidence="2">
    <location>
        <begin position="289"/>
        <end position="309"/>
    </location>
</feature>
<dbReference type="InterPro" id="IPR002110">
    <property type="entry name" value="Ankyrin_rpt"/>
</dbReference>
<proteinExistence type="predicted"/>
<feature type="transmembrane region" description="Helical" evidence="2">
    <location>
        <begin position="368"/>
        <end position="388"/>
    </location>
</feature>
<keyword evidence="5" id="KW-1185">Reference proteome</keyword>
<dbReference type="Pfam" id="PF00023">
    <property type="entry name" value="Ank"/>
    <property type="match status" value="1"/>
</dbReference>
<feature type="repeat" description="ANK" evidence="1">
    <location>
        <begin position="138"/>
        <end position="160"/>
    </location>
</feature>